<dbReference type="SUPFAM" id="SSF52374">
    <property type="entry name" value="Nucleotidylyl transferase"/>
    <property type="match status" value="1"/>
</dbReference>
<dbReference type="GO" id="GO:0000049">
    <property type="term" value="F:tRNA binding"/>
    <property type="evidence" value="ECO:0007669"/>
    <property type="project" value="UniProtKB-UniRule"/>
</dbReference>
<evidence type="ECO:0000256" key="7">
    <source>
        <dbReference type="ARBA" id="ARBA00022833"/>
    </source>
</evidence>
<evidence type="ECO:0000256" key="8">
    <source>
        <dbReference type="ARBA" id="ARBA00022840"/>
    </source>
</evidence>
<evidence type="ECO:0000256" key="6">
    <source>
        <dbReference type="ARBA" id="ARBA00022741"/>
    </source>
</evidence>
<sequence>MRETKMSKSLGNVVSPGVLVDVFGQDPVRYCMLREMAFGLDASFSPDAFFTRINADLANDLGNLVSRVLQMVNKYLNGLVPERHDPTGPEGELKHAILSSVEKWDSHMAAFEPHRAYQALWEVLNLANKVIVKREPWALQKDSQKRPILESVLYTLLETLRISAILVYPAMPTTASRLLEALGLDVQGELSLESARQFGRLVPGTKTSKVAALFPRLDRTKVEKALAASSSGEKGVKKEDGKKDAPKKRGESGVPGLISIEDFHKVELRVAEIVRVEDIPKADKLYKLTILAPEERTIVAGVKGEFPKEELQGKKVIIVENLRPVKLRGVESHGMMLVAKGEKGLRLLTVEGDIEPGAKVS</sequence>
<evidence type="ECO:0000256" key="3">
    <source>
        <dbReference type="ARBA" id="ARBA00022555"/>
    </source>
</evidence>
<feature type="non-terminal residue" evidence="18">
    <location>
        <position position="1"/>
    </location>
</feature>
<keyword evidence="10 15" id="KW-0648">Protein biosynthesis</keyword>
<dbReference type="Gene3D" id="3.40.50.620">
    <property type="entry name" value="HUPs"/>
    <property type="match status" value="1"/>
</dbReference>
<dbReference type="AlphaFoldDB" id="A0A7V2WSL5"/>
<keyword evidence="9 14" id="KW-0694">RNA-binding</keyword>
<dbReference type="Gene3D" id="1.10.730.10">
    <property type="entry name" value="Isoleucyl-tRNA Synthetase, Domain 1"/>
    <property type="match status" value="1"/>
</dbReference>
<evidence type="ECO:0000256" key="9">
    <source>
        <dbReference type="ARBA" id="ARBA00022884"/>
    </source>
</evidence>
<keyword evidence="4 15" id="KW-0436">Ligase</keyword>
<keyword evidence="6 15" id="KW-0547">Nucleotide-binding</keyword>
<evidence type="ECO:0000313" key="18">
    <source>
        <dbReference type="EMBL" id="HFC46769.1"/>
    </source>
</evidence>
<name>A0A7V2WSL5_9BACT</name>
<dbReference type="InterPro" id="IPR023458">
    <property type="entry name" value="Met-tRNA_ligase_1"/>
</dbReference>
<evidence type="ECO:0000256" key="5">
    <source>
        <dbReference type="ARBA" id="ARBA00022723"/>
    </source>
</evidence>
<evidence type="ECO:0000256" key="16">
    <source>
        <dbReference type="SAM" id="MobiDB-lite"/>
    </source>
</evidence>
<dbReference type="GO" id="GO:0004825">
    <property type="term" value="F:methionine-tRNA ligase activity"/>
    <property type="evidence" value="ECO:0007669"/>
    <property type="project" value="UniProtKB-EC"/>
</dbReference>
<evidence type="ECO:0000256" key="10">
    <source>
        <dbReference type="ARBA" id="ARBA00022917"/>
    </source>
</evidence>
<proteinExistence type="inferred from homology"/>
<evidence type="ECO:0000256" key="14">
    <source>
        <dbReference type="PROSITE-ProRule" id="PRU00209"/>
    </source>
</evidence>
<dbReference type="GO" id="GO:0005524">
    <property type="term" value="F:ATP binding"/>
    <property type="evidence" value="ECO:0007669"/>
    <property type="project" value="UniProtKB-KW"/>
</dbReference>
<keyword evidence="5" id="KW-0479">Metal-binding</keyword>
<evidence type="ECO:0000256" key="13">
    <source>
        <dbReference type="ARBA" id="ARBA00047364"/>
    </source>
</evidence>
<feature type="region of interest" description="Disordered" evidence="16">
    <location>
        <begin position="225"/>
        <end position="253"/>
    </location>
</feature>
<dbReference type="CDD" id="cd07957">
    <property type="entry name" value="Anticodon_Ia_Met"/>
    <property type="match status" value="1"/>
</dbReference>
<dbReference type="InterPro" id="IPR002547">
    <property type="entry name" value="tRNA-bd_dom"/>
</dbReference>
<protein>
    <recommendedName>
        <fullName evidence="12">Methionyl-tRNA synthetase</fullName>
    </recommendedName>
</protein>
<organism evidence="18">
    <name type="scientific">Dissulfuribacter thermophilus</name>
    <dbReference type="NCBI Taxonomy" id="1156395"/>
    <lineage>
        <taxon>Bacteria</taxon>
        <taxon>Pseudomonadati</taxon>
        <taxon>Thermodesulfobacteriota</taxon>
        <taxon>Dissulfuribacteria</taxon>
        <taxon>Dissulfuribacterales</taxon>
        <taxon>Dissulfuribacteraceae</taxon>
        <taxon>Dissulfuribacter</taxon>
    </lineage>
</organism>
<dbReference type="SUPFAM" id="SSF47323">
    <property type="entry name" value="Anticodon-binding domain of a subclass of class I aminoacyl-tRNA synthetases"/>
    <property type="match status" value="1"/>
</dbReference>
<dbReference type="Gene3D" id="2.40.50.140">
    <property type="entry name" value="Nucleic acid-binding proteins"/>
    <property type="match status" value="1"/>
</dbReference>
<keyword evidence="7" id="KW-0862">Zinc</keyword>
<dbReference type="SUPFAM" id="SSF50249">
    <property type="entry name" value="Nucleic acid-binding proteins"/>
    <property type="match status" value="1"/>
</dbReference>
<evidence type="ECO:0000259" key="17">
    <source>
        <dbReference type="PROSITE" id="PS50886"/>
    </source>
</evidence>
<dbReference type="GO" id="GO:0017101">
    <property type="term" value="C:aminoacyl-tRNA synthetase multienzyme complex"/>
    <property type="evidence" value="ECO:0007669"/>
    <property type="project" value="TreeGrafter"/>
</dbReference>
<feature type="domain" description="TRNA-binding" evidence="17">
    <location>
        <begin position="262"/>
        <end position="361"/>
    </location>
</feature>
<evidence type="ECO:0000256" key="11">
    <source>
        <dbReference type="ARBA" id="ARBA00023146"/>
    </source>
</evidence>
<dbReference type="Pfam" id="PF19303">
    <property type="entry name" value="Anticodon_3"/>
    <property type="match status" value="1"/>
</dbReference>
<evidence type="ECO:0000256" key="4">
    <source>
        <dbReference type="ARBA" id="ARBA00022598"/>
    </source>
</evidence>
<comment type="caution">
    <text evidence="18">The sequence shown here is derived from an EMBL/GenBank/DDBJ whole genome shotgun (WGS) entry which is preliminary data.</text>
</comment>
<keyword evidence="3 14" id="KW-0820">tRNA-binding</keyword>
<dbReference type="GO" id="GO:0006431">
    <property type="term" value="P:methionyl-tRNA aminoacylation"/>
    <property type="evidence" value="ECO:0007669"/>
    <property type="project" value="InterPro"/>
</dbReference>
<dbReference type="Pfam" id="PF01588">
    <property type="entry name" value="tRNA_bind"/>
    <property type="match status" value="1"/>
</dbReference>
<dbReference type="PROSITE" id="PS50886">
    <property type="entry name" value="TRBD"/>
    <property type="match status" value="1"/>
</dbReference>
<dbReference type="Pfam" id="PF09334">
    <property type="entry name" value="tRNA-synt_1g"/>
    <property type="match status" value="1"/>
</dbReference>
<evidence type="ECO:0000256" key="15">
    <source>
        <dbReference type="RuleBase" id="RU363039"/>
    </source>
</evidence>
<keyword evidence="11 15" id="KW-0030">Aminoacyl-tRNA synthetase</keyword>
<dbReference type="PANTHER" id="PTHR45765:SF1">
    <property type="entry name" value="METHIONINE--TRNA LIGASE, CYTOPLASMIC"/>
    <property type="match status" value="1"/>
</dbReference>
<keyword evidence="8 15" id="KW-0067">ATP-binding</keyword>
<dbReference type="PANTHER" id="PTHR45765">
    <property type="entry name" value="METHIONINE--TRNA LIGASE"/>
    <property type="match status" value="1"/>
</dbReference>
<dbReference type="InterPro" id="IPR009080">
    <property type="entry name" value="tRNAsynth_Ia_anticodon-bd"/>
</dbReference>
<dbReference type="InterPro" id="IPR014729">
    <property type="entry name" value="Rossmann-like_a/b/a_fold"/>
</dbReference>
<comment type="similarity">
    <text evidence="1">Belongs to the class-I aminoacyl-tRNA synthetase family. MetG type 1 subfamily.</text>
</comment>
<dbReference type="CDD" id="cd02800">
    <property type="entry name" value="tRNA_bind_EcMetRS_like"/>
    <property type="match status" value="1"/>
</dbReference>
<dbReference type="InterPro" id="IPR004495">
    <property type="entry name" value="Met-tRNA-synth_bsu_C"/>
</dbReference>
<dbReference type="InterPro" id="IPR012340">
    <property type="entry name" value="NA-bd_OB-fold"/>
</dbReference>
<dbReference type="InterPro" id="IPR015413">
    <property type="entry name" value="Methionyl/Leucyl_tRNA_Synth"/>
</dbReference>
<dbReference type="EMBL" id="DRND01000219">
    <property type="protein sequence ID" value="HFC46769.1"/>
    <property type="molecule type" value="Genomic_DNA"/>
</dbReference>
<dbReference type="Proteomes" id="UP000885797">
    <property type="component" value="Unassembled WGS sequence"/>
</dbReference>
<accession>A0A7V2WSL5</accession>
<dbReference type="InterPro" id="IPR041872">
    <property type="entry name" value="Anticodon_Met"/>
</dbReference>
<comment type="catalytic activity">
    <reaction evidence="13">
        <text>tRNA(Met) + L-methionine + ATP = L-methionyl-tRNA(Met) + AMP + diphosphate</text>
        <dbReference type="Rhea" id="RHEA:13481"/>
        <dbReference type="Rhea" id="RHEA-COMP:9667"/>
        <dbReference type="Rhea" id="RHEA-COMP:9698"/>
        <dbReference type="ChEBI" id="CHEBI:30616"/>
        <dbReference type="ChEBI" id="CHEBI:33019"/>
        <dbReference type="ChEBI" id="CHEBI:57844"/>
        <dbReference type="ChEBI" id="CHEBI:78442"/>
        <dbReference type="ChEBI" id="CHEBI:78530"/>
        <dbReference type="ChEBI" id="CHEBI:456215"/>
        <dbReference type="EC" id="6.1.1.10"/>
    </reaction>
</comment>
<reference evidence="18" key="1">
    <citation type="journal article" date="2020" name="mSystems">
        <title>Genome- and Community-Level Interaction Insights into Carbon Utilization and Element Cycling Functions of Hydrothermarchaeota in Hydrothermal Sediment.</title>
        <authorList>
            <person name="Zhou Z."/>
            <person name="Liu Y."/>
            <person name="Xu W."/>
            <person name="Pan J."/>
            <person name="Luo Z.H."/>
            <person name="Li M."/>
        </authorList>
    </citation>
    <scope>NUCLEOTIDE SEQUENCE [LARGE SCALE GENOMIC DNA]</scope>
    <source>
        <strain evidence="18">HyVt-503</strain>
    </source>
</reference>
<dbReference type="GO" id="GO:0005829">
    <property type="term" value="C:cytosol"/>
    <property type="evidence" value="ECO:0007669"/>
    <property type="project" value="TreeGrafter"/>
</dbReference>
<evidence type="ECO:0000256" key="12">
    <source>
        <dbReference type="ARBA" id="ARBA00030904"/>
    </source>
</evidence>
<feature type="compositionally biased region" description="Basic and acidic residues" evidence="16">
    <location>
        <begin position="234"/>
        <end position="251"/>
    </location>
</feature>
<gene>
    <name evidence="18" type="ORF">ENJ63_02680</name>
</gene>
<evidence type="ECO:0000256" key="1">
    <source>
        <dbReference type="ARBA" id="ARBA00008258"/>
    </source>
</evidence>
<comment type="subunit">
    <text evidence="2">Homodimer.</text>
</comment>
<dbReference type="GO" id="GO:0046872">
    <property type="term" value="F:metal ion binding"/>
    <property type="evidence" value="ECO:0007669"/>
    <property type="project" value="UniProtKB-KW"/>
</dbReference>
<evidence type="ECO:0000256" key="2">
    <source>
        <dbReference type="ARBA" id="ARBA00011738"/>
    </source>
</evidence>